<dbReference type="Gene3D" id="1.10.10.10">
    <property type="entry name" value="Winged helix-like DNA-binding domain superfamily/Winged helix DNA-binding domain"/>
    <property type="match status" value="1"/>
</dbReference>
<dbReference type="PROSITE" id="PS50931">
    <property type="entry name" value="HTH_LYSR"/>
    <property type="match status" value="1"/>
</dbReference>
<dbReference type="InterPro" id="IPR000847">
    <property type="entry name" value="LysR_HTH_N"/>
</dbReference>
<evidence type="ECO:0000313" key="9">
    <source>
        <dbReference type="Proteomes" id="UP000053405"/>
    </source>
</evidence>
<dbReference type="Gene3D" id="3.40.190.10">
    <property type="entry name" value="Periplasmic binding protein-like II"/>
    <property type="match status" value="2"/>
</dbReference>
<keyword evidence="2" id="KW-0805">Transcription regulation</keyword>
<evidence type="ECO:0000256" key="5">
    <source>
        <dbReference type="ARBA" id="ARBA00023163"/>
    </source>
</evidence>
<dbReference type="GO" id="GO:0003700">
    <property type="term" value="F:DNA-binding transcription factor activity"/>
    <property type="evidence" value="ECO:0007669"/>
    <property type="project" value="InterPro"/>
</dbReference>
<dbReference type="PANTHER" id="PTHR30346">
    <property type="entry name" value="TRANSCRIPTIONAL DUAL REGULATOR HCAR-RELATED"/>
    <property type="match status" value="1"/>
</dbReference>
<dbReference type="OrthoDB" id="9775392at2"/>
<dbReference type="Proteomes" id="UP000053405">
    <property type="component" value="Unassembled WGS sequence"/>
</dbReference>
<keyword evidence="5" id="KW-0804">Transcription</keyword>
<keyword evidence="4" id="KW-0010">Activator</keyword>
<dbReference type="AlphaFoldDB" id="L7LC52"/>
<proteinExistence type="inferred from homology"/>
<dbReference type="InterPro" id="IPR036390">
    <property type="entry name" value="WH_DNA-bd_sf"/>
</dbReference>
<dbReference type="STRING" id="1121927.GOHSU_37_00220"/>
<comment type="caution">
    <text evidence="8">The sequence shown here is derived from an EMBL/GenBank/DDBJ whole genome shotgun (WGS) entry which is preliminary data.</text>
</comment>
<keyword evidence="3" id="KW-0238">DNA-binding</keyword>
<accession>L7LC52</accession>
<evidence type="ECO:0000259" key="7">
    <source>
        <dbReference type="PROSITE" id="PS50931"/>
    </source>
</evidence>
<dbReference type="FunFam" id="1.10.10.10:FF:000001">
    <property type="entry name" value="LysR family transcriptional regulator"/>
    <property type="match status" value="1"/>
</dbReference>
<dbReference type="eggNOG" id="COG0583">
    <property type="taxonomic scope" value="Bacteria"/>
</dbReference>
<comment type="similarity">
    <text evidence="1">Belongs to the LysR transcriptional regulatory family.</text>
</comment>
<evidence type="ECO:0000256" key="2">
    <source>
        <dbReference type="ARBA" id="ARBA00023015"/>
    </source>
</evidence>
<dbReference type="InterPro" id="IPR005119">
    <property type="entry name" value="LysR_subst-bd"/>
</dbReference>
<dbReference type="Pfam" id="PF03466">
    <property type="entry name" value="LysR_substrate"/>
    <property type="match status" value="1"/>
</dbReference>
<dbReference type="CDD" id="cd08411">
    <property type="entry name" value="PBP2_OxyR"/>
    <property type="match status" value="1"/>
</dbReference>
<dbReference type="GO" id="GO:0032993">
    <property type="term" value="C:protein-DNA complex"/>
    <property type="evidence" value="ECO:0007669"/>
    <property type="project" value="TreeGrafter"/>
</dbReference>
<evidence type="ECO:0000256" key="1">
    <source>
        <dbReference type="ARBA" id="ARBA00009437"/>
    </source>
</evidence>
<dbReference type="PRINTS" id="PR00039">
    <property type="entry name" value="HTHLYSR"/>
</dbReference>
<evidence type="ECO:0000313" key="8">
    <source>
        <dbReference type="EMBL" id="GAC58326.1"/>
    </source>
</evidence>
<dbReference type="GO" id="GO:0003677">
    <property type="term" value="F:DNA binding"/>
    <property type="evidence" value="ECO:0007669"/>
    <property type="project" value="UniProtKB-KW"/>
</dbReference>
<dbReference type="SUPFAM" id="SSF46785">
    <property type="entry name" value="Winged helix' DNA-binding domain"/>
    <property type="match status" value="1"/>
</dbReference>
<dbReference type="RefSeq" id="WP_005942242.1">
    <property type="nucleotide sequence ID" value="NZ_ATVK01000019.1"/>
</dbReference>
<organism evidence="8 9">
    <name type="scientific">Gordonia hirsuta DSM 44140 = NBRC 16056</name>
    <dbReference type="NCBI Taxonomy" id="1121927"/>
    <lineage>
        <taxon>Bacteria</taxon>
        <taxon>Bacillati</taxon>
        <taxon>Actinomycetota</taxon>
        <taxon>Actinomycetes</taxon>
        <taxon>Mycobacteriales</taxon>
        <taxon>Gordoniaceae</taxon>
        <taxon>Gordonia</taxon>
    </lineage>
</organism>
<sequence length="310" mass="32704">MNDQSYQPTLGGIRAFVAVAKKLHFGSAATDLGVSQPSLSQALRGLEQGLGVQLVERTTRRVMLTAEGQRLLPAAMAACDAVDNFLSDAAGQDDPLRGPLRLGLIPTIAPYLLPRLLKGLPVRRPELDLRVVEDQTSRLLEQLREGSLDAAVLALPANSPGIGEIEMYDEDFVLAVPAGHALAGRKQLAPTMLADLPLLLLDEGHCLRDQALEVCQAAGVHPDLRQTRAASLTTAVQCVEGGLGVTLIPRTSVAVETASGGLSTAEFARPRPGRRIGLVYRMSSGRGPAYSQLAAEIAALALESGEVTAV</sequence>
<name>L7LC52_9ACTN</name>
<dbReference type="InterPro" id="IPR036388">
    <property type="entry name" value="WH-like_DNA-bd_sf"/>
</dbReference>
<dbReference type="SUPFAM" id="SSF53850">
    <property type="entry name" value="Periplasmic binding protein-like II"/>
    <property type="match status" value="1"/>
</dbReference>
<evidence type="ECO:0000256" key="6">
    <source>
        <dbReference type="ARBA" id="ARBA00040885"/>
    </source>
</evidence>
<protein>
    <recommendedName>
        <fullName evidence="6">Probable hydrogen peroxide-inducible genes activator</fullName>
    </recommendedName>
</protein>
<keyword evidence="9" id="KW-1185">Reference proteome</keyword>
<dbReference type="PANTHER" id="PTHR30346:SF26">
    <property type="entry name" value="HYDROGEN PEROXIDE-INDUCIBLE GENES ACTIVATOR"/>
    <property type="match status" value="1"/>
</dbReference>
<gene>
    <name evidence="8" type="primary">oxyR</name>
    <name evidence="8" type="ORF">GOHSU_37_00220</name>
</gene>
<reference evidence="8 9" key="1">
    <citation type="submission" date="2012-12" db="EMBL/GenBank/DDBJ databases">
        <title>Whole genome shotgun sequence of Gordonia hirsuta NBRC 16056.</title>
        <authorList>
            <person name="Isaki-Nakamura S."/>
            <person name="Hosoyama A."/>
            <person name="Tsuchikane K."/>
            <person name="Katsumata H."/>
            <person name="Baba S."/>
            <person name="Yamazaki S."/>
            <person name="Fujita N."/>
        </authorList>
    </citation>
    <scope>NUCLEOTIDE SEQUENCE [LARGE SCALE GENOMIC DNA]</scope>
    <source>
        <strain evidence="8 9">NBRC 16056</strain>
    </source>
</reference>
<dbReference type="EMBL" id="BANT01000037">
    <property type="protein sequence ID" value="GAC58326.1"/>
    <property type="molecule type" value="Genomic_DNA"/>
</dbReference>
<evidence type="ECO:0000256" key="3">
    <source>
        <dbReference type="ARBA" id="ARBA00023125"/>
    </source>
</evidence>
<dbReference type="Pfam" id="PF00126">
    <property type="entry name" value="HTH_1"/>
    <property type="match status" value="1"/>
</dbReference>
<feature type="domain" description="HTH lysR-type" evidence="7">
    <location>
        <begin position="8"/>
        <end position="65"/>
    </location>
</feature>
<evidence type="ECO:0000256" key="4">
    <source>
        <dbReference type="ARBA" id="ARBA00023159"/>
    </source>
</evidence>